<accession>A0ABP8ED17</accession>
<reference evidence="4" key="1">
    <citation type="journal article" date="2019" name="Int. J. Syst. Evol. Microbiol.">
        <title>The Global Catalogue of Microorganisms (GCM) 10K type strain sequencing project: providing services to taxonomists for standard genome sequencing and annotation.</title>
        <authorList>
            <consortium name="The Broad Institute Genomics Platform"/>
            <consortium name="The Broad Institute Genome Sequencing Center for Infectious Disease"/>
            <person name="Wu L."/>
            <person name="Ma J."/>
        </authorList>
    </citation>
    <scope>NUCLEOTIDE SEQUENCE [LARGE SCALE GENOMIC DNA]</scope>
    <source>
        <strain evidence="4">JCM 17452</strain>
    </source>
</reference>
<sequence length="307" mass="35054">MKKHAIIIVMLLASIMYAQKKNGTVFIEHPAIDVVEAMQQADIAGDAEKVASFLADDFKSISGTTRNKDAKGTNKEDFVKWVENKSKWLSYRSLTRHGEAYPDAIEYKGGKTWVQTWNYLKGVHNKTGVKIEMPLHSLYRMNADNKIELAINYNYPIGNDIREAFSTRTNGTLYNQHEYINKVRMMMAALENSDADKAFSFFTEDATFTNLDMADGESNTVTEEKEAFLGMLNDWTIESIDVRGYPDYLEYELGNAKVVQSWWTARMTRKSDGKKVKLPIMMTHDFNDEGMITNESGYYTMQALNAK</sequence>
<dbReference type="InterPro" id="IPR032710">
    <property type="entry name" value="NTF2-like_dom_sf"/>
</dbReference>
<feature type="chain" id="PRO_5047007541" description="SnoaL-like domain-containing protein" evidence="1">
    <location>
        <begin position="21"/>
        <end position="307"/>
    </location>
</feature>
<dbReference type="Pfam" id="PF12680">
    <property type="entry name" value="SnoaL_2"/>
    <property type="match status" value="1"/>
</dbReference>
<dbReference type="SUPFAM" id="SSF54427">
    <property type="entry name" value="NTF2-like"/>
    <property type="match status" value="2"/>
</dbReference>
<proteinExistence type="predicted"/>
<evidence type="ECO:0000259" key="2">
    <source>
        <dbReference type="Pfam" id="PF12680"/>
    </source>
</evidence>
<name>A0ABP8ED17_9FLAO</name>
<feature type="signal peptide" evidence="1">
    <location>
        <begin position="1"/>
        <end position="20"/>
    </location>
</feature>
<dbReference type="InterPro" id="IPR037401">
    <property type="entry name" value="SnoaL-like"/>
</dbReference>
<dbReference type="Proteomes" id="UP001500027">
    <property type="component" value="Unassembled WGS sequence"/>
</dbReference>
<evidence type="ECO:0000256" key="1">
    <source>
        <dbReference type="SAM" id="SignalP"/>
    </source>
</evidence>
<evidence type="ECO:0000313" key="4">
    <source>
        <dbReference type="Proteomes" id="UP001500027"/>
    </source>
</evidence>
<keyword evidence="4" id="KW-1185">Reference proteome</keyword>
<feature type="domain" description="SnoaL-like" evidence="2">
    <location>
        <begin position="183"/>
        <end position="293"/>
    </location>
</feature>
<evidence type="ECO:0000313" key="3">
    <source>
        <dbReference type="EMBL" id="GAA4270019.1"/>
    </source>
</evidence>
<gene>
    <name evidence="3" type="ORF">GCM10022257_21200</name>
</gene>
<protein>
    <recommendedName>
        <fullName evidence="2">SnoaL-like domain-containing protein</fullName>
    </recommendedName>
</protein>
<organism evidence="3 4">
    <name type="scientific">Hyunsoonleella aestuarii</name>
    <dbReference type="NCBI Taxonomy" id="912802"/>
    <lineage>
        <taxon>Bacteria</taxon>
        <taxon>Pseudomonadati</taxon>
        <taxon>Bacteroidota</taxon>
        <taxon>Flavobacteriia</taxon>
        <taxon>Flavobacteriales</taxon>
        <taxon>Flavobacteriaceae</taxon>
    </lineage>
</organism>
<dbReference type="Gene3D" id="3.10.450.50">
    <property type="match status" value="2"/>
</dbReference>
<dbReference type="EMBL" id="BAABAV010000002">
    <property type="protein sequence ID" value="GAA4270019.1"/>
    <property type="molecule type" value="Genomic_DNA"/>
</dbReference>
<comment type="caution">
    <text evidence="3">The sequence shown here is derived from an EMBL/GenBank/DDBJ whole genome shotgun (WGS) entry which is preliminary data.</text>
</comment>
<keyword evidence="1" id="KW-0732">Signal</keyword>
<dbReference type="RefSeq" id="WP_139002400.1">
    <property type="nucleotide sequence ID" value="NZ_BAABAV010000002.1"/>
</dbReference>